<keyword evidence="2" id="KW-1185">Reference proteome</keyword>
<accession>A0A0C2WKY9</accession>
<dbReference type="AlphaFoldDB" id="A0A0C2WKY9"/>
<dbReference type="EMBL" id="KN818373">
    <property type="protein sequence ID" value="KIL57346.1"/>
    <property type="molecule type" value="Genomic_DNA"/>
</dbReference>
<proteinExistence type="predicted"/>
<reference evidence="1 2" key="1">
    <citation type="submission" date="2014-04" db="EMBL/GenBank/DDBJ databases">
        <title>Evolutionary Origins and Diversification of the Mycorrhizal Mutualists.</title>
        <authorList>
            <consortium name="DOE Joint Genome Institute"/>
            <consortium name="Mycorrhizal Genomics Consortium"/>
            <person name="Kohler A."/>
            <person name="Kuo A."/>
            <person name="Nagy L.G."/>
            <person name="Floudas D."/>
            <person name="Copeland A."/>
            <person name="Barry K.W."/>
            <person name="Cichocki N."/>
            <person name="Veneault-Fourrey C."/>
            <person name="LaButti K."/>
            <person name="Lindquist E.A."/>
            <person name="Lipzen A."/>
            <person name="Lundell T."/>
            <person name="Morin E."/>
            <person name="Murat C."/>
            <person name="Riley R."/>
            <person name="Ohm R."/>
            <person name="Sun H."/>
            <person name="Tunlid A."/>
            <person name="Henrissat B."/>
            <person name="Grigoriev I.V."/>
            <person name="Hibbett D.S."/>
            <person name="Martin F."/>
        </authorList>
    </citation>
    <scope>NUCLEOTIDE SEQUENCE [LARGE SCALE GENOMIC DNA]</scope>
    <source>
        <strain evidence="1 2">Koide BX008</strain>
    </source>
</reference>
<protein>
    <submittedName>
        <fullName evidence="1">Uncharacterized protein</fullName>
    </submittedName>
</protein>
<dbReference type="Proteomes" id="UP000054549">
    <property type="component" value="Unassembled WGS sequence"/>
</dbReference>
<evidence type="ECO:0000313" key="1">
    <source>
        <dbReference type="EMBL" id="KIL57346.1"/>
    </source>
</evidence>
<dbReference type="InParanoid" id="A0A0C2WKY9"/>
<gene>
    <name evidence="1" type="ORF">M378DRAFT_394361</name>
</gene>
<name>A0A0C2WKY9_AMAMK</name>
<evidence type="ECO:0000313" key="2">
    <source>
        <dbReference type="Proteomes" id="UP000054549"/>
    </source>
</evidence>
<dbReference type="HOGENOM" id="CLU_2305334_0_0_1"/>
<sequence length="100" mass="10674">MYEREREKITLHLVTNPQKKKKKNCVVVLVVHRGPVISRYGSNSSNHERCPLLVLKPDIEGTGIGIGGIGSSSSVGNSVVTGIGSSTSSVVESSSVVWRV</sequence>
<organism evidence="1 2">
    <name type="scientific">Amanita muscaria (strain Koide BX008)</name>
    <dbReference type="NCBI Taxonomy" id="946122"/>
    <lineage>
        <taxon>Eukaryota</taxon>
        <taxon>Fungi</taxon>
        <taxon>Dikarya</taxon>
        <taxon>Basidiomycota</taxon>
        <taxon>Agaricomycotina</taxon>
        <taxon>Agaricomycetes</taxon>
        <taxon>Agaricomycetidae</taxon>
        <taxon>Agaricales</taxon>
        <taxon>Pluteineae</taxon>
        <taxon>Amanitaceae</taxon>
        <taxon>Amanita</taxon>
    </lineage>
</organism>